<dbReference type="KEGG" id="vcn:VOLCADRAFT_98321"/>
<accession>D8UEX3</accession>
<evidence type="ECO:0000313" key="2">
    <source>
        <dbReference type="Proteomes" id="UP000001058"/>
    </source>
</evidence>
<sequence length="654" mass="71308">MAPMWAHSLLCSSSIIQNFLILRPRVLLETPYKLVLCFYHSAITPSRLSEAGFNVVFSDWNSSSTPKLPTHSCSHGLSGYLGGTVRLFHAPWAHPADEWESRRIKQVQRSQAAALQNIRNCCTFEELLKVLPPKGSAPELVIQAALQATRVLEWPLSASDRRLLYDLLEHLSQQCAIPLSRSEPHYRHRIPILRNVEEYDISQLATFLGVCARARYTPGELLVPLQHRLMAEIREQRLKNAAAAVNVAALVRHLSLLRAGGRQLWNAAVAAAEASMRHASTADVARMLVAFGRVNVLSKLLVNRAMSSALPTMKLAAPQVKWGTGDGRGPAHALSSSGQLAVNLSLRGPDYDLISLGELASACSDMGLGSRHKNLYDLMSQLGAKAMHRQTAMLEASLLPSGVVTTAGVRIFDSFSGGGGGVMRAPLSQPVGPQTLLTLVASLSRVQPPSRHQPTLLRAASALLVAWVRRAAARVEDVEGADLARLDELAVVLGAAGLEEERRELLHLVGAGAGLGGIRTVARSRHGKIRGTSKTSPLSMVMAQGTGDAGPFEQVEWFGSAPDGMHQADELPYLRGSRGFSSRTQITEWRFCRGWKLMRNSAESVNTLAASFPSQGDRIRSCQQVWTIRWIWYDLPMALILKGYEAGVFTKGFT</sequence>
<reference evidence="1 2" key="1">
    <citation type="journal article" date="2010" name="Science">
        <title>Genomic analysis of organismal complexity in the multicellular green alga Volvox carteri.</title>
        <authorList>
            <person name="Prochnik S.E."/>
            <person name="Umen J."/>
            <person name="Nedelcu A.M."/>
            <person name="Hallmann A."/>
            <person name="Miller S.M."/>
            <person name="Nishii I."/>
            <person name="Ferris P."/>
            <person name="Kuo A."/>
            <person name="Mitros T."/>
            <person name="Fritz-Laylin L.K."/>
            <person name="Hellsten U."/>
            <person name="Chapman J."/>
            <person name="Simakov O."/>
            <person name="Rensing S.A."/>
            <person name="Terry A."/>
            <person name="Pangilinan J."/>
            <person name="Kapitonov V."/>
            <person name="Jurka J."/>
            <person name="Salamov A."/>
            <person name="Shapiro H."/>
            <person name="Schmutz J."/>
            <person name="Grimwood J."/>
            <person name="Lindquist E."/>
            <person name="Lucas S."/>
            <person name="Grigoriev I.V."/>
            <person name="Schmitt R."/>
            <person name="Kirk D."/>
            <person name="Rokhsar D.S."/>
        </authorList>
    </citation>
    <scope>NUCLEOTIDE SEQUENCE [LARGE SCALE GENOMIC DNA]</scope>
    <source>
        <strain evidence="2">f. Nagariensis / Eve</strain>
    </source>
</reference>
<organism evidence="2">
    <name type="scientific">Volvox carteri f. nagariensis</name>
    <dbReference type="NCBI Taxonomy" id="3068"/>
    <lineage>
        <taxon>Eukaryota</taxon>
        <taxon>Viridiplantae</taxon>
        <taxon>Chlorophyta</taxon>
        <taxon>core chlorophytes</taxon>
        <taxon>Chlorophyceae</taxon>
        <taxon>CS clade</taxon>
        <taxon>Chlamydomonadales</taxon>
        <taxon>Volvocaceae</taxon>
        <taxon>Volvox</taxon>
    </lineage>
</organism>
<gene>
    <name evidence="1" type="ORF">VOLCADRAFT_98321</name>
</gene>
<evidence type="ECO:0000313" key="1">
    <source>
        <dbReference type="EMBL" id="EFJ41716.1"/>
    </source>
</evidence>
<dbReference type="GeneID" id="9626668"/>
<dbReference type="AlphaFoldDB" id="D8UEX3"/>
<protein>
    <submittedName>
        <fullName evidence="1">Uncharacterized protein</fullName>
    </submittedName>
</protein>
<dbReference type="OrthoDB" id="10624817at2759"/>
<dbReference type="RefSeq" id="XP_002957218.1">
    <property type="nucleotide sequence ID" value="XM_002957172.1"/>
</dbReference>
<keyword evidence="2" id="KW-1185">Reference proteome</keyword>
<name>D8UEX3_VOLCA</name>
<proteinExistence type="predicted"/>
<dbReference type="InParanoid" id="D8UEX3"/>
<dbReference type="Proteomes" id="UP000001058">
    <property type="component" value="Unassembled WGS sequence"/>
</dbReference>
<dbReference type="EMBL" id="GL378391">
    <property type="protein sequence ID" value="EFJ41716.1"/>
    <property type="molecule type" value="Genomic_DNA"/>
</dbReference>